<keyword evidence="2" id="KW-1185">Reference proteome</keyword>
<proteinExistence type="predicted"/>
<reference evidence="1 2" key="1">
    <citation type="submission" date="2021-05" db="EMBL/GenBank/DDBJ databases">
        <title>Complete Genome Sequence of Latilactobacillus sp. Strain WDN19, a High D-Aspartate-producing Lactic Acid Bacterium Isolated from a Japanese Pickle.</title>
        <authorList>
            <person name="Kajitani K."/>
            <person name="Takahashi S."/>
        </authorList>
    </citation>
    <scope>NUCLEOTIDE SEQUENCE [LARGE SCALE GENOMIC DNA]</scope>
    <source>
        <strain evidence="1 2">WDN19</strain>
    </source>
</reference>
<organism evidence="1 2">
    <name type="scientific">Latilactobacillus curvatus</name>
    <name type="common">Lactobacillus curvatus</name>
    <dbReference type="NCBI Taxonomy" id="28038"/>
    <lineage>
        <taxon>Bacteria</taxon>
        <taxon>Bacillati</taxon>
        <taxon>Bacillota</taxon>
        <taxon>Bacilli</taxon>
        <taxon>Lactobacillales</taxon>
        <taxon>Lactobacillaceae</taxon>
        <taxon>Latilactobacillus</taxon>
    </lineage>
</organism>
<evidence type="ECO:0000313" key="2">
    <source>
        <dbReference type="Proteomes" id="UP000825100"/>
    </source>
</evidence>
<evidence type="ECO:0008006" key="3">
    <source>
        <dbReference type="Google" id="ProtNLM"/>
    </source>
</evidence>
<name>A0ABM7QTU4_LATCU</name>
<accession>A0ABM7QTU4</accession>
<gene>
    <name evidence="1" type="ORF">LTWDN19_10300</name>
</gene>
<dbReference type="EMBL" id="AP024685">
    <property type="protein sequence ID" value="BCX30463.1"/>
    <property type="molecule type" value="Genomic_DNA"/>
</dbReference>
<sequence>MEGKRGSERLLKSVSNIDFNPHIGILPNEYRNLYQHKKFETITLSDEFDANTQP</sequence>
<dbReference type="Proteomes" id="UP000825100">
    <property type="component" value="Chromosome"/>
</dbReference>
<protein>
    <recommendedName>
        <fullName evidence="3">Transposase</fullName>
    </recommendedName>
</protein>
<evidence type="ECO:0000313" key="1">
    <source>
        <dbReference type="EMBL" id="BCX30463.1"/>
    </source>
</evidence>